<proteinExistence type="inferred from homology"/>
<dbReference type="AlphaFoldDB" id="F4G115"/>
<accession>F4G115</accession>
<evidence type="ECO:0000256" key="4">
    <source>
        <dbReference type="ARBA" id="ARBA00023274"/>
    </source>
</evidence>
<dbReference type="GO" id="GO:0005840">
    <property type="term" value="C:ribosome"/>
    <property type="evidence" value="ECO:0007669"/>
    <property type="project" value="UniProtKB-KW"/>
</dbReference>
<evidence type="ECO:0000313" key="7">
    <source>
        <dbReference type="EMBL" id="AEB94705.1"/>
    </source>
</evidence>
<gene>
    <name evidence="5" type="primary">rpl18a</name>
    <name evidence="5" type="synonym">rpl20e</name>
    <name evidence="5" type="synonym">rplX</name>
    <name evidence="7" type="ordered locus">Mcup_0600</name>
</gene>
<keyword evidence="3 5" id="KW-0689">Ribosomal protein</keyword>
<dbReference type="EMBL" id="CP002656">
    <property type="protein sequence ID" value="AEB94705.1"/>
    <property type="molecule type" value="Genomic_DNA"/>
</dbReference>
<evidence type="ECO:0000256" key="5">
    <source>
        <dbReference type="HAMAP-Rule" id="MF_00273"/>
    </source>
</evidence>
<dbReference type="STRING" id="1006006.Mcup_0600"/>
<dbReference type="GO" id="GO:0006412">
    <property type="term" value="P:translation"/>
    <property type="evidence" value="ECO:0007669"/>
    <property type="project" value="UniProtKB-UniRule"/>
</dbReference>
<keyword evidence="1 5" id="KW-0699">rRNA-binding</keyword>
<comment type="similarity">
    <text evidence="5">Belongs to the eukaryotic ribosomal protein eL20 family.</text>
</comment>
<evidence type="ECO:0000256" key="2">
    <source>
        <dbReference type="ARBA" id="ARBA00022884"/>
    </source>
</evidence>
<dbReference type="Gene3D" id="3.10.20.10">
    <property type="match status" value="1"/>
</dbReference>
<dbReference type="eggNOG" id="arCOG04175">
    <property type="taxonomic scope" value="Archaea"/>
</dbReference>
<comment type="subunit">
    <text evidence="5">Part of the 50S ribosomal subunit. Binds 23S rRNA.</text>
</comment>
<evidence type="ECO:0000256" key="1">
    <source>
        <dbReference type="ARBA" id="ARBA00022730"/>
    </source>
</evidence>
<evidence type="ECO:0000313" key="8">
    <source>
        <dbReference type="Proteomes" id="UP000007812"/>
    </source>
</evidence>
<reference evidence="7 8" key="1">
    <citation type="journal article" date="2011" name="J. Bacteriol.">
        <title>Complete genome sequence of Metallosphaera cuprina, a metal sulfide-oxidizing archaeon from a hot spring.</title>
        <authorList>
            <person name="Liu L.J."/>
            <person name="You X.Y."/>
            <person name="Zheng H."/>
            <person name="Wang S."/>
            <person name="Jiang C.Y."/>
            <person name="Liu S.J."/>
        </authorList>
    </citation>
    <scope>NUCLEOTIDE SEQUENCE [LARGE SCALE GENOMIC DNA]</scope>
    <source>
        <strain evidence="7 8">Ar-4</strain>
    </source>
</reference>
<dbReference type="HOGENOM" id="CLU_177460_0_0_2"/>
<dbReference type="GO" id="GO:0070180">
    <property type="term" value="F:large ribosomal subunit rRNA binding"/>
    <property type="evidence" value="ECO:0007669"/>
    <property type="project" value="UniProtKB-UniRule"/>
</dbReference>
<dbReference type="SUPFAM" id="SSF160374">
    <property type="entry name" value="RplX-like"/>
    <property type="match status" value="1"/>
</dbReference>
<dbReference type="Pfam" id="PF01775">
    <property type="entry name" value="Ribosomal_L18A"/>
    <property type="match status" value="1"/>
</dbReference>
<dbReference type="HAMAP" id="MF_00273">
    <property type="entry name" value="Ribosomal_eL20"/>
    <property type="match status" value="1"/>
</dbReference>
<feature type="domain" description="Large ribosomal subunit protein eL20" evidence="6">
    <location>
        <begin position="7"/>
        <end position="66"/>
    </location>
</feature>
<dbReference type="Proteomes" id="UP000007812">
    <property type="component" value="Chromosome"/>
</dbReference>
<keyword evidence="4 5" id="KW-0687">Ribonucleoprotein</keyword>
<keyword evidence="2 5" id="KW-0694">RNA-binding</keyword>
<organism evidence="7 8">
    <name type="scientific">Metallosphaera cuprina (strain Ar-4)</name>
    <dbReference type="NCBI Taxonomy" id="1006006"/>
    <lineage>
        <taxon>Archaea</taxon>
        <taxon>Thermoproteota</taxon>
        <taxon>Thermoprotei</taxon>
        <taxon>Sulfolobales</taxon>
        <taxon>Sulfolobaceae</taxon>
        <taxon>Metallosphaera</taxon>
    </lineage>
</organism>
<dbReference type="InterPro" id="IPR023573">
    <property type="entry name" value="Ribosomal_eL20_dom"/>
</dbReference>
<dbReference type="PATRIC" id="fig|1006006.8.peg.601"/>
<protein>
    <recommendedName>
        <fullName evidence="5">Large ribosomal subunit protein eL20</fullName>
    </recommendedName>
</protein>
<dbReference type="GO" id="GO:0003735">
    <property type="term" value="F:structural constituent of ribosome"/>
    <property type="evidence" value="ECO:0007669"/>
    <property type="project" value="InterPro"/>
</dbReference>
<keyword evidence="8" id="KW-1185">Reference proteome</keyword>
<name>F4G115_METCR</name>
<evidence type="ECO:0000256" key="3">
    <source>
        <dbReference type="ARBA" id="ARBA00022980"/>
    </source>
</evidence>
<dbReference type="KEGG" id="mcn:Mcup_0600"/>
<dbReference type="GO" id="GO:1990904">
    <property type="term" value="C:ribonucleoprotein complex"/>
    <property type="evidence" value="ECO:0007669"/>
    <property type="project" value="UniProtKB-KW"/>
</dbReference>
<dbReference type="InterPro" id="IPR028877">
    <property type="entry name" value="Ribosomal_eL20"/>
</dbReference>
<sequence length="89" mass="10436">MSEMTEVKTFMVVGSALFNESEFPIRQKFVKYVRALNENQAKEKVYMDLGSKNKIRRKNINIVEIKEIDPSTSKEKRIKELSKLDKIIL</sequence>
<dbReference type="NCBIfam" id="NF001981">
    <property type="entry name" value="PRK00773.1-1"/>
    <property type="match status" value="1"/>
</dbReference>
<evidence type="ECO:0000259" key="6">
    <source>
        <dbReference type="Pfam" id="PF01775"/>
    </source>
</evidence>